<feature type="domain" description="Thiamine pyrophosphate enzyme N-terminal TPP-binding" evidence="6">
    <location>
        <begin position="12"/>
        <end position="117"/>
    </location>
</feature>
<dbReference type="PIRSF" id="PIRSF004983">
    <property type="entry name" value="MenD"/>
    <property type="match status" value="1"/>
</dbReference>
<dbReference type="EC" id="2.2.1.9" evidence="7"/>
<comment type="caution">
    <text evidence="7">The sequence shown here is derived from an EMBL/GenBank/DDBJ whole genome shotgun (WGS) entry which is preliminary data.</text>
</comment>
<evidence type="ECO:0000313" key="7">
    <source>
        <dbReference type="EMBL" id="KIA77335.1"/>
    </source>
</evidence>
<dbReference type="RefSeq" id="WP_013925313.1">
    <property type="nucleotide sequence ID" value="NZ_JSAM01000082.1"/>
</dbReference>
<dbReference type="NCBIfam" id="TIGR00173">
    <property type="entry name" value="menD"/>
    <property type="match status" value="1"/>
</dbReference>
<dbReference type="InterPro" id="IPR029061">
    <property type="entry name" value="THDP-binding"/>
</dbReference>
<dbReference type="InterPro" id="IPR004433">
    <property type="entry name" value="MenaQ_synth_MenD"/>
</dbReference>
<organism evidence="7 8">
    <name type="scientific">Parachlamydia acanthamoebae</name>
    <dbReference type="NCBI Taxonomy" id="83552"/>
    <lineage>
        <taxon>Bacteria</taxon>
        <taxon>Pseudomonadati</taxon>
        <taxon>Chlamydiota</taxon>
        <taxon>Chlamydiia</taxon>
        <taxon>Parachlamydiales</taxon>
        <taxon>Parachlamydiaceae</taxon>
        <taxon>Parachlamydia</taxon>
    </lineage>
</organism>
<keyword evidence="1 7" id="KW-0808">Transferase</keyword>
<keyword evidence="2" id="KW-0479">Metal-binding</keyword>
<accession>A0A0C1C8G4</accession>
<evidence type="ECO:0000256" key="5">
    <source>
        <dbReference type="ARBA" id="ARBA00023211"/>
    </source>
</evidence>
<evidence type="ECO:0000256" key="4">
    <source>
        <dbReference type="ARBA" id="ARBA00023052"/>
    </source>
</evidence>
<dbReference type="PANTHER" id="PTHR42916:SF1">
    <property type="entry name" value="PROTEIN PHYLLO, CHLOROPLASTIC"/>
    <property type="match status" value="1"/>
</dbReference>
<keyword evidence="4" id="KW-0786">Thiamine pyrophosphate</keyword>
<evidence type="ECO:0000256" key="3">
    <source>
        <dbReference type="ARBA" id="ARBA00022842"/>
    </source>
</evidence>
<gene>
    <name evidence="7" type="primary">menD</name>
    <name evidence="7" type="ORF">DB43_GM00200</name>
</gene>
<evidence type="ECO:0000256" key="2">
    <source>
        <dbReference type="ARBA" id="ARBA00022723"/>
    </source>
</evidence>
<dbReference type="Proteomes" id="UP000031307">
    <property type="component" value="Unassembled WGS sequence"/>
</dbReference>
<dbReference type="SUPFAM" id="SSF52518">
    <property type="entry name" value="Thiamin diphosphate-binding fold (THDP-binding)"/>
    <property type="match status" value="2"/>
</dbReference>
<dbReference type="Gene3D" id="3.40.50.970">
    <property type="match status" value="2"/>
</dbReference>
<dbReference type="AlphaFoldDB" id="A0A0C1C8G4"/>
<dbReference type="EMBL" id="JSAM01000082">
    <property type="protein sequence ID" value="KIA77335.1"/>
    <property type="molecule type" value="Genomic_DNA"/>
</dbReference>
<dbReference type="CDD" id="cd02009">
    <property type="entry name" value="TPP_SHCHC_synthase"/>
    <property type="match status" value="1"/>
</dbReference>
<dbReference type="GO" id="GO:0030976">
    <property type="term" value="F:thiamine pyrophosphate binding"/>
    <property type="evidence" value="ECO:0007669"/>
    <property type="project" value="InterPro"/>
</dbReference>
<dbReference type="PATRIC" id="fig|83552.4.peg.1531"/>
<dbReference type="GO" id="GO:0009234">
    <property type="term" value="P:menaquinone biosynthetic process"/>
    <property type="evidence" value="ECO:0007669"/>
    <property type="project" value="InterPro"/>
</dbReference>
<dbReference type="InterPro" id="IPR012001">
    <property type="entry name" value="Thiamin_PyroP_enz_TPP-bd_dom"/>
</dbReference>
<proteinExistence type="predicted"/>
<reference evidence="7 8" key="1">
    <citation type="journal article" date="2014" name="Mol. Biol. Evol.">
        <title>Massive expansion of Ubiquitination-related gene families within the Chlamydiae.</title>
        <authorList>
            <person name="Domman D."/>
            <person name="Collingro A."/>
            <person name="Lagkouvardos I."/>
            <person name="Gehre L."/>
            <person name="Weinmaier T."/>
            <person name="Rattei T."/>
            <person name="Subtil A."/>
            <person name="Horn M."/>
        </authorList>
    </citation>
    <scope>NUCLEOTIDE SEQUENCE [LARGE SCALE GENOMIC DNA]</scope>
    <source>
        <strain evidence="7 8">OEW1</strain>
    </source>
</reference>
<keyword evidence="5" id="KW-0464">Manganese</keyword>
<protein>
    <submittedName>
        <fullName evidence="7">2-succinyl-5-enolpyruvyl-6-hydroxy-3-cyclohexene-1-carboxylate synthase</fullName>
        <ecNumber evidence="7">2.2.1.9</ecNumber>
    </submittedName>
</protein>
<evidence type="ECO:0000256" key="1">
    <source>
        <dbReference type="ARBA" id="ARBA00022679"/>
    </source>
</evidence>
<keyword evidence="3" id="KW-0460">Magnesium</keyword>
<name>A0A0C1C8G4_9BACT</name>
<dbReference type="PANTHER" id="PTHR42916">
    <property type="entry name" value="2-SUCCINYL-5-ENOLPYRUVYL-6-HYDROXY-3-CYCLOHEXENE-1-CARBOXYLATE SYNTHASE"/>
    <property type="match status" value="1"/>
</dbReference>
<evidence type="ECO:0000313" key="8">
    <source>
        <dbReference type="Proteomes" id="UP000031307"/>
    </source>
</evidence>
<sequence length="527" mass="59543">MSKILALSVLEEAIKKGVREFCVCAGSRNADFVKILNQAIGVQVYSWFEERSAGYFALGRSKQTGRPVGVITTSGTAAGELLPAMMEGYYSGLPLLAITADRPRRLRGTGAPQTAEQVGLYGPYAVFSEDLADGERCHLKRWDLRAPAHVNICFEDPSGTASEEAEVVDFRHYEEELLQASYLPENPLNRALLDQFFMVSKKPLVVVSALKTVDQDVVVDFLVQLGAPCYLEGISGLRENPKLQHLRITRTERLWKYAEKADYEIDGILRIGGIPTIRLWRDLEDQKQHVHVCSISELPFSGLNRGVHIQTSLKSFFANYDVLVSFDRAARNWIDADRQYHLAFQALCAEEPCAEPAMIASFSRLLPRHSRMYLGNSLPIREWDMAAINEYRDIRVEANRGVSGIEGQISTFLGWCIPNTPQFALLGDLTTLYDLAGPWILHQLQNVSAQIIVINNHGGKIFSRMYKEDIFLNGHQLSFQHFASFWNIPYMLWEEIPAQLDPQGHALIELRPDHDATTRFWKKLETL</sequence>
<dbReference type="CDD" id="cd07037">
    <property type="entry name" value="TPP_PYR_MenD"/>
    <property type="match status" value="1"/>
</dbReference>
<dbReference type="GO" id="GO:0046872">
    <property type="term" value="F:metal ion binding"/>
    <property type="evidence" value="ECO:0007669"/>
    <property type="project" value="UniProtKB-KW"/>
</dbReference>
<dbReference type="OMA" id="PAAWIGQ"/>
<dbReference type="GO" id="GO:0070204">
    <property type="term" value="F:2-succinyl-5-enolpyruvyl-6-hydroxy-3-cyclohexene-1-carboxylic-acid synthase activity"/>
    <property type="evidence" value="ECO:0007669"/>
    <property type="project" value="UniProtKB-EC"/>
</dbReference>
<evidence type="ECO:0000259" key="6">
    <source>
        <dbReference type="Pfam" id="PF02776"/>
    </source>
</evidence>
<dbReference type="Pfam" id="PF02776">
    <property type="entry name" value="TPP_enzyme_N"/>
    <property type="match status" value="1"/>
</dbReference>
<dbReference type="Gene3D" id="3.40.50.1220">
    <property type="entry name" value="TPP-binding domain"/>
    <property type="match status" value="1"/>
</dbReference>